<feature type="transmembrane region" description="Helical" evidence="1">
    <location>
        <begin position="107"/>
        <end position="128"/>
    </location>
</feature>
<protein>
    <submittedName>
        <fullName evidence="2">Putative membrane protein</fullName>
    </submittedName>
</protein>
<evidence type="ECO:0000256" key="1">
    <source>
        <dbReference type="SAM" id="Phobius"/>
    </source>
</evidence>
<dbReference type="STRING" id="1351755.CCH01_05040"/>
<sequence>MNVNFNVIKNNIRSIFNYKTIILNILVFLLLFSFQLDLIKESSPTTLFQYITYCFYGVDTVLENISASFSWLMFQLLFILIIIQYINNEFQGRNIYLISRLKSKQNWFLNLELTLILASIIYFFIGFLTLIACSKLLATSLQFSNKEIYAFIIIFLNSLFYVNFYLFTIILLKHNKYSLLGLILLIFINIDLGSVLKIDLYNPFTQCIFLKYYLINNSFLNSIMILLISNSLIVLSLYFAIIKKDLLNITI</sequence>
<keyword evidence="1" id="KW-0472">Membrane</keyword>
<keyword evidence="3" id="KW-1185">Reference proteome</keyword>
<name>A0A1U6IZU1_9CLOT</name>
<dbReference type="EMBL" id="LT799839">
    <property type="protein sequence ID" value="SLK13531.1"/>
    <property type="molecule type" value="Genomic_DNA"/>
</dbReference>
<evidence type="ECO:0000313" key="3">
    <source>
        <dbReference type="Proteomes" id="UP000190476"/>
    </source>
</evidence>
<organism evidence="2 3">
    <name type="scientific">Clostridium chauvoei JF4335</name>
    <dbReference type="NCBI Taxonomy" id="1351755"/>
    <lineage>
        <taxon>Bacteria</taxon>
        <taxon>Bacillati</taxon>
        <taxon>Bacillota</taxon>
        <taxon>Clostridia</taxon>
        <taxon>Eubacteriales</taxon>
        <taxon>Clostridiaceae</taxon>
        <taxon>Clostridium</taxon>
    </lineage>
</organism>
<feature type="transmembrane region" description="Helical" evidence="1">
    <location>
        <begin position="65"/>
        <end position="86"/>
    </location>
</feature>
<feature type="transmembrane region" description="Helical" evidence="1">
    <location>
        <begin position="21"/>
        <end position="39"/>
    </location>
</feature>
<accession>A0A1U6IZU1</accession>
<reference evidence="3" key="1">
    <citation type="submission" date="2017-03" db="EMBL/GenBank/DDBJ databases">
        <authorList>
            <person name="Falquet L."/>
            <person name="Falquet L."/>
        </authorList>
    </citation>
    <scope>NUCLEOTIDE SEQUENCE [LARGE SCALE GENOMIC DNA]</scope>
</reference>
<feature type="transmembrane region" description="Helical" evidence="1">
    <location>
        <begin position="179"/>
        <end position="198"/>
    </location>
</feature>
<feature type="transmembrane region" description="Helical" evidence="1">
    <location>
        <begin position="148"/>
        <end position="172"/>
    </location>
</feature>
<proteinExistence type="predicted"/>
<feature type="transmembrane region" description="Helical" evidence="1">
    <location>
        <begin position="218"/>
        <end position="241"/>
    </location>
</feature>
<evidence type="ECO:0000313" key="2">
    <source>
        <dbReference type="EMBL" id="SLK13531.1"/>
    </source>
</evidence>
<dbReference type="Proteomes" id="UP000190476">
    <property type="component" value="Chromosome I"/>
</dbReference>
<dbReference type="AlphaFoldDB" id="A0A1U6IZU1"/>
<keyword evidence="1" id="KW-1133">Transmembrane helix</keyword>
<keyword evidence="1" id="KW-0812">Transmembrane</keyword>
<gene>
    <name evidence="2" type="ORF">CCH01_05040</name>
</gene>